<protein>
    <submittedName>
        <fullName evidence="4">MerR family transcriptional regulator</fullName>
    </submittedName>
</protein>
<dbReference type="PANTHER" id="PTHR30204">
    <property type="entry name" value="REDOX-CYCLING DRUG-SENSING TRANSCRIPTIONAL ACTIVATOR SOXR"/>
    <property type="match status" value="1"/>
</dbReference>
<accession>A0ABX5QP75</accession>
<proteinExistence type="predicted"/>
<name>A0ABX5QP75_9LACO</name>
<dbReference type="Gene3D" id="1.10.1660.10">
    <property type="match status" value="1"/>
</dbReference>
<dbReference type="Pfam" id="PF13411">
    <property type="entry name" value="MerR_1"/>
    <property type="match status" value="1"/>
</dbReference>
<evidence type="ECO:0000256" key="2">
    <source>
        <dbReference type="SAM" id="Coils"/>
    </source>
</evidence>
<feature type="coiled-coil region" evidence="2">
    <location>
        <begin position="75"/>
        <end position="119"/>
    </location>
</feature>
<dbReference type="SMART" id="SM00422">
    <property type="entry name" value="HTH_MERR"/>
    <property type="match status" value="1"/>
</dbReference>
<sequence>MQLKIFMATVNAKHDTVRFYIEKNLLTPDKVAGKYVFTSQDVANYEEIMQLKKLGFSIETIRKIKQQHILNCSTTEQWQQNLALVENNINLAEQELKRIEQQKEALIKVSKQLESLLARQH</sequence>
<dbReference type="EMBL" id="CP029684">
    <property type="protein sequence ID" value="QAS70467.1"/>
    <property type="molecule type" value="Genomic_DNA"/>
</dbReference>
<evidence type="ECO:0000256" key="1">
    <source>
        <dbReference type="ARBA" id="ARBA00023125"/>
    </source>
</evidence>
<keyword evidence="5" id="KW-1185">Reference proteome</keyword>
<evidence type="ECO:0000313" key="5">
    <source>
        <dbReference type="Proteomes" id="UP000286907"/>
    </source>
</evidence>
<evidence type="ECO:0000259" key="3">
    <source>
        <dbReference type="SMART" id="SM00422"/>
    </source>
</evidence>
<dbReference type="SUPFAM" id="SSF46955">
    <property type="entry name" value="Putative DNA-binding domain"/>
    <property type="match status" value="1"/>
</dbReference>
<dbReference type="RefSeq" id="WP_128686934.1">
    <property type="nucleotide sequence ID" value="NZ_CP029684.2"/>
</dbReference>
<feature type="domain" description="HTH merR-type" evidence="3">
    <location>
        <begin position="1"/>
        <end position="68"/>
    </location>
</feature>
<organism evidence="4 5">
    <name type="scientific">Oenococcus sicerae</name>
    <dbReference type="NCBI Taxonomy" id="2203724"/>
    <lineage>
        <taxon>Bacteria</taxon>
        <taxon>Bacillati</taxon>
        <taxon>Bacillota</taxon>
        <taxon>Bacilli</taxon>
        <taxon>Lactobacillales</taxon>
        <taxon>Lactobacillaceae</taxon>
        <taxon>Oenococcus</taxon>
    </lineage>
</organism>
<reference evidence="4 5" key="1">
    <citation type="journal article" date="2019" name="Syst. Appl. Microbiol.">
        <title>Oenococcus sicerae sp. nov., isolated from French cider.</title>
        <authorList>
            <person name="Cousin F.J."/>
            <person name="Le Guellec R."/>
            <person name="Chagnot C."/>
            <person name="Goux D."/>
            <person name="Dalmasso M."/>
            <person name="Laplace J.M."/>
            <person name="Cretenet M."/>
        </authorList>
    </citation>
    <scope>NUCLEOTIDE SEQUENCE [LARGE SCALE GENOMIC DNA]</scope>
    <source>
        <strain evidence="4 5">UCMA 15228</strain>
    </source>
</reference>
<keyword evidence="2" id="KW-0175">Coiled coil</keyword>
<dbReference type="InterPro" id="IPR009061">
    <property type="entry name" value="DNA-bd_dom_put_sf"/>
</dbReference>
<dbReference type="InterPro" id="IPR000551">
    <property type="entry name" value="MerR-type_HTH_dom"/>
</dbReference>
<evidence type="ECO:0000313" key="4">
    <source>
        <dbReference type="EMBL" id="QAS70467.1"/>
    </source>
</evidence>
<dbReference type="InterPro" id="IPR047057">
    <property type="entry name" value="MerR_fam"/>
</dbReference>
<keyword evidence="1" id="KW-0238">DNA-binding</keyword>
<dbReference type="Proteomes" id="UP000286907">
    <property type="component" value="Chromosome"/>
</dbReference>
<gene>
    <name evidence="4" type="ORF">DLJ48_08010</name>
</gene>
<dbReference type="PANTHER" id="PTHR30204:SF96">
    <property type="entry name" value="CHROMOSOME-ANCHORING PROTEIN RACA"/>
    <property type="match status" value="1"/>
</dbReference>